<evidence type="ECO:0000313" key="4">
    <source>
        <dbReference type="EMBL" id="CCD26507.1"/>
    </source>
</evidence>
<dbReference type="HOGENOM" id="CLU_087673_0_0_1"/>
<keyword evidence="1" id="KW-0472">Membrane</keyword>
<dbReference type="InterPro" id="IPR009038">
    <property type="entry name" value="GOLD_dom"/>
</dbReference>
<feature type="domain" description="GOLD" evidence="3">
    <location>
        <begin position="53"/>
        <end position="261"/>
    </location>
</feature>
<dbReference type="EMBL" id="HE580274">
    <property type="protein sequence ID" value="CCD26507.1"/>
    <property type="molecule type" value="Genomic_DNA"/>
</dbReference>
<evidence type="ECO:0000313" key="5">
    <source>
        <dbReference type="Proteomes" id="UP000000689"/>
    </source>
</evidence>
<feature type="signal peptide" evidence="2">
    <location>
        <begin position="1"/>
        <end position="19"/>
    </location>
</feature>
<evidence type="ECO:0000259" key="3">
    <source>
        <dbReference type="SMART" id="SM01190"/>
    </source>
</evidence>
<dbReference type="OrthoDB" id="4063755at2759"/>
<sequence>MYFTIVILNTILSLSFVSANTNTNKLNPFSKTHFRNHICLTLPPIKFSKGSQELNLELSKELSCFYFKTKFEGGDPNEVIVSIKVEDIIPEGIGDPKRFGGTSVDKGKQKLFFNLRSMDNDFSLLKSSRNLKTGISMFEVNPMGMDTFEFCFQNFVFDGSWDSIDSDKTIEIDISANDLENPALEKFITSHFTEQIYTSLQENVDQLNDLLNVTIKHELLSVEGCHRDLNENTFSLMIKGGIFLTVIVCLMGLFQLYLIFEKMGCAINK</sequence>
<gene>
    <name evidence="4" type="primary">NDAI0H03340</name>
    <name evidence="4" type="ordered locus">NDAI_0H03340</name>
</gene>
<accession>G0WFE6</accession>
<feature type="transmembrane region" description="Helical" evidence="1">
    <location>
        <begin position="236"/>
        <end position="260"/>
    </location>
</feature>
<dbReference type="KEGG" id="ndi:NDAI_0H03340"/>
<dbReference type="Pfam" id="PF01105">
    <property type="entry name" value="EMP24_GP25L"/>
    <property type="match status" value="1"/>
</dbReference>
<feature type="chain" id="PRO_5003411358" description="GOLD domain-containing protein" evidence="2">
    <location>
        <begin position="20"/>
        <end position="269"/>
    </location>
</feature>
<dbReference type="GeneID" id="11496038"/>
<proteinExistence type="predicted"/>
<keyword evidence="1" id="KW-1133">Transmembrane helix</keyword>
<dbReference type="RefSeq" id="XP_003671750.1">
    <property type="nucleotide sequence ID" value="XM_003671702.1"/>
</dbReference>
<dbReference type="eggNOG" id="ENOG502S8MW">
    <property type="taxonomic scope" value="Eukaryota"/>
</dbReference>
<keyword evidence="2" id="KW-0732">Signal</keyword>
<evidence type="ECO:0000256" key="2">
    <source>
        <dbReference type="SAM" id="SignalP"/>
    </source>
</evidence>
<evidence type="ECO:0000256" key="1">
    <source>
        <dbReference type="SAM" id="Phobius"/>
    </source>
</evidence>
<organism evidence="4 5">
    <name type="scientific">Naumovozyma dairenensis (strain ATCC 10597 / BCRC 20456 / CBS 421 / NBRC 0211 / NRRL Y-12639)</name>
    <name type="common">Saccharomyces dairenensis</name>
    <dbReference type="NCBI Taxonomy" id="1071378"/>
    <lineage>
        <taxon>Eukaryota</taxon>
        <taxon>Fungi</taxon>
        <taxon>Dikarya</taxon>
        <taxon>Ascomycota</taxon>
        <taxon>Saccharomycotina</taxon>
        <taxon>Saccharomycetes</taxon>
        <taxon>Saccharomycetales</taxon>
        <taxon>Saccharomycetaceae</taxon>
        <taxon>Naumovozyma</taxon>
    </lineage>
</organism>
<name>G0WFE6_NAUDC</name>
<dbReference type="SMART" id="SM01190">
    <property type="entry name" value="EMP24_GP25L"/>
    <property type="match status" value="1"/>
</dbReference>
<keyword evidence="5" id="KW-1185">Reference proteome</keyword>
<protein>
    <recommendedName>
        <fullName evidence="3">GOLD domain-containing protein</fullName>
    </recommendedName>
</protein>
<dbReference type="OMA" id="FEFCFQN"/>
<reference evidence="4 5" key="1">
    <citation type="journal article" date="2011" name="Proc. Natl. Acad. Sci. U.S.A.">
        <title>Evolutionary erosion of yeast sex chromosomes by mating-type switching accidents.</title>
        <authorList>
            <person name="Gordon J.L."/>
            <person name="Armisen D."/>
            <person name="Proux-Wera E."/>
            <person name="Oheigeartaigh S.S."/>
            <person name="Byrne K.P."/>
            <person name="Wolfe K.H."/>
        </authorList>
    </citation>
    <scope>NUCLEOTIDE SEQUENCE [LARGE SCALE GENOMIC DNA]</scope>
    <source>
        <strain evidence="5">ATCC 10597 / BCRC 20456 / CBS 421 / NBRC 0211 / NRRL Y-12639</strain>
    </source>
</reference>
<dbReference type="Proteomes" id="UP000000689">
    <property type="component" value="Chromosome 8"/>
</dbReference>
<keyword evidence="1" id="KW-0812">Transmembrane</keyword>
<dbReference type="AlphaFoldDB" id="G0WFE6"/>